<keyword evidence="2" id="KW-0678">Repressor</keyword>
<dbReference type="InterPro" id="IPR036388">
    <property type="entry name" value="WH-like_DNA-bd_sf"/>
</dbReference>
<dbReference type="CDD" id="cd07153">
    <property type="entry name" value="Fur_like"/>
    <property type="match status" value="1"/>
</dbReference>
<comment type="cofactor">
    <cofactor evidence="9">
        <name>Mn(2+)</name>
        <dbReference type="ChEBI" id="CHEBI:29035"/>
    </cofactor>
    <cofactor evidence="9">
        <name>Fe(2+)</name>
        <dbReference type="ChEBI" id="CHEBI:29033"/>
    </cofactor>
    <text evidence="9">Binds 1 Mn(2+) or Fe(2+) ion per subunit.</text>
</comment>
<evidence type="ECO:0000256" key="2">
    <source>
        <dbReference type="ARBA" id="ARBA00022491"/>
    </source>
</evidence>
<dbReference type="InterPro" id="IPR036390">
    <property type="entry name" value="WH_DNA-bd_sf"/>
</dbReference>
<feature type="binding site" evidence="8">
    <location>
        <position position="95"/>
    </location>
    <ligand>
        <name>Zn(2+)</name>
        <dbReference type="ChEBI" id="CHEBI:29105"/>
    </ligand>
</feature>
<dbReference type="GO" id="GO:0045892">
    <property type="term" value="P:negative regulation of DNA-templated transcription"/>
    <property type="evidence" value="ECO:0007669"/>
    <property type="project" value="TreeGrafter"/>
</dbReference>
<feature type="binding site" evidence="8">
    <location>
        <position position="98"/>
    </location>
    <ligand>
        <name>Zn(2+)</name>
        <dbReference type="ChEBI" id="CHEBI:29105"/>
    </ligand>
</feature>
<name>A0A0K2SP86_LIMPI</name>
<dbReference type="EMBL" id="AP014924">
    <property type="protein sequence ID" value="BAS28634.1"/>
    <property type="molecule type" value="Genomic_DNA"/>
</dbReference>
<keyword evidence="7" id="KW-0804">Transcription</keyword>
<dbReference type="Proteomes" id="UP000065807">
    <property type="component" value="Chromosome"/>
</dbReference>
<protein>
    <submittedName>
        <fullName evidence="10">Fur family transcriptional regulator</fullName>
    </submittedName>
</protein>
<dbReference type="GO" id="GO:0000976">
    <property type="term" value="F:transcription cis-regulatory region binding"/>
    <property type="evidence" value="ECO:0007669"/>
    <property type="project" value="TreeGrafter"/>
</dbReference>
<dbReference type="GO" id="GO:0003700">
    <property type="term" value="F:DNA-binding transcription factor activity"/>
    <property type="evidence" value="ECO:0007669"/>
    <property type="project" value="InterPro"/>
</dbReference>
<evidence type="ECO:0000256" key="6">
    <source>
        <dbReference type="ARBA" id="ARBA00023125"/>
    </source>
</evidence>
<dbReference type="InterPro" id="IPR002481">
    <property type="entry name" value="FUR"/>
</dbReference>
<dbReference type="GO" id="GO:1900376">
    <property type="term" value="P:regulation of secondary metabolite biosynthetic process"/>
    <property type="evidence" value="ECO:0007669"/>
    <property type="project" value="TreeGrafter"/>
</dbReference>
<comment type="similarity">
    <text evidence="1">Belongs to the Fur family.</text>
</comment>
<feature type="binding site" evidence="8">
    <location>
        <position position="135"/>
    </location>
    <ligand>
        <name>Zn(2+)</name>
        <dbReference type="ChEBI" id="CHEBI:29105"/>
    </ligand>
</feature>
<reference evidence="11" key="2">
    <citation type="journal article" date="2016" name="Int. J. Syst. Evol. Microbiol.">
        <title>Complete genome sequence and cell structure of Limnochorda pilosa, a Gram-negative spore-former within the phylum Firmicutes.</title>
        <authorList>
            <person name="Watanabe M."/>
            <person name="Kojima H."/>
            <person name="Fukui M."/>
        </authorList>
    </citation>
    <scope>NUCLEOTIDE SEQUENCE [LARGE SCALE GENOMIC DNA]</scope>
    <source>
        <strain evidence="11">HC45</strain>
    </source>
</reference>
<dbReference type="RefSeq" id="WP_068139277.1">
    <property type="nucleotide sequence ID" value="NZ_AP014924.1"/>
</dbReference>
<evidence type="ECO:0000256" key="7">
    <source>
        <dbReference type="ARBA" id="ARBA00023163"/>
    </source>
</evidence>
<evidence type="ECO:0000256" key="4">
    <source>
        <dbReference type="ARBA" id="ARBA00022833"/>
    </source>
</evidence>
<dbReference type="SUPFAM" id="SSF46785">
    <property type="entry name" value="Winged helix' DNA-binding domain"/>
    <property type="match status" value="1"/>
</dbReference>
<dbReference type="STRING" id="1555112.LIP_2805"/>
<dbReference type="OrthoDB" id="8659436at2"/>
<dbReference type="PANTHER" id="PTHR33202">
    <property type="entry name" value="ZINC UPTAKE REGULATION PROTEIN"/>
    <property type="match status" value="1"/>
</dbReference>
<reference evidence="11" key="1">
    <citation type="submission" date="2015-07" db="EMBL/GenBank/DDBJ databases">
        <title>Complete genome sequence and phylogenetic analysis of Limnochorda pilosa.</title>
        <authorList>
            <person name="Watanabe M."/>
            <person name="Kojima H."/>
            <person name="Fukui M."/>
        </authorList>
    </citation>
    <scope>NUCLEOTIDE SEQUENCE [LARGE SCALE GENOMIC DNA]</scope>
    <source>
        <strain evidence="11">HC45</strain>
    </source>
</reference>
<dbReference type="InterPro" id="IPR043135">
    <property type="entry name" value="Fur_C"/>
</dbReference>
<dbReference type="GO" id="GO:0008270">
    <property type="term" value="F:zinc ion binding"/>
    <property type="evidence" value="ECO:0007669"/>
    <property type="project" value="TreeGrafter"/>
</dbReference>
<evidence type="ECO:0000313" key="10">
    <source>
        <dbReference type="EMBL" id="BAS28634.1"/>
    </source>
</evidence>
<keyword evidence="9" id="KW-0408">Iron</keyword>
<evidence type="ECO:0000256" key="8">
    <source>
        <dbReference type="PIRSR" id="PIRSR602481-1"/>
    </source>
</evidence>
<accession>A0A0K2SP86</accession>
<comment type="cofactor">
    <cofactor evidence="8">
        <name>Zn(2+)</name>
        <dbReference type="ChEBI" id="CHEBI:29105"/>
    </cofactor>
    <text evidence="8">Binds 1 zinc ion per subunit.</text>
</comment>
<dbReference type="Pfam" id="PF01475">
    <property type="entry name" value="FUR"/>
    <property type="match status" value="1"/>
</dbReference>
<keyword evidence="11" id="KW-1185">Reference proteome</keyword>
<gene>
    <name evidence="10" type="ORF">LIP_2805</name>
</gene>
<keyword evidence="6" id="KW-0238">DNA-binding</keyword>
<dbReference type="FunFam" id="1.10.10.10:FF:000051">
    <property type="entry name" value="Fur family transcriptional regulator"/>
    <property type="match status" value="1"/>
</dbReference>
<evidence type="ECO:0000256" key="1">
    <source>
        <dbReference type="ARBA" id="ARBA00007957"/>
    </source>
</evidence>
<keyword evidence="4 8" id="KW-0862">Zinc</keyword>
<dbReference type="Gene3D" id="1.10.10.10">
    <property type="entry name" value="Winged helix-like DNA-binding domain superfamily/Winged helix DNA-binding domain"/>
    <property type="match status" value="1"/>
</dbReference>
<keyword evidence="3 8" id="KW-0479">Metal-binding</keyword>
<proteinExistence type="inferred from homology"/>
<dbReference type="PANTHER" id="PTHR33202:SF8">
    <property type="entry name" value="PEROXIDE-RESPONSIVE REPRESSOR PERR"/>
    <property type="match status" value="1"/>
</dbReference>
<feature type="binding site" evidence="9">
    <location>
        <position position="110"/>
    </location>
    <ligand>
        <name>Fe cation</name>
        <dbReference type="ChEBI" id="CHEBI:24875"/>
    </ligand>
</feature>
<evidence type="ECO:0000256" key="5">
    <source>
        <dbReference type="ARBA" id="ARBA00023015"/>
    </source>
</evidence>
<evidence type="ECO:0000256" key="3">
    <source>
        <dbReference type="ARBA" id="ARBA00022723"/>
    </source>
</evidence>
<dbReference type="AlphaFoldDB" id="A0A0K2SP86"/>
<dbReference type="Gene3D" id="3.30.1490.190">
    <property type="match status" value="1"/>
</dbReference>
<evidence type="ECO:0000313" key="11">
    <source>
        <dbReference type="Proteomes" id="UP000065807"/>
    </source>
</evidence>
<dbReference type="KEGG" id="lpil:LIP_2805"/>
<feature type="binding site" evidence="8">
    <location>
        <position position="138"/>
    </location>
    <ligand>
        <name>Zn(2+)</name>
        <dbReference type="ChEBI" id="CHEBI:29105"/>
    </ligand>
</feature>
<keyword evidence="5" id="KW-0805">Transcription regulation</keyword>
<evidence type="ECO:0000256" key="9">
    <source>
        <dbReference type="PIRSR" id="PIRSR602481-2"/>
    </source>
</evidence>
<sequence>MDERVRAFREMLAERGYRVTPQRVGIYEYLAQTDRHPSAEEIYRALQERYPTMSPATVYKTLDLLVDLGLVGELAIGGEMTRYDGSPGLHLNMVCVQCRRIYDLSVEGLESAGRAAREQGGFQVLRERHEVYGICPTCQEAERHPQEVG</sequence>
<organism evidence="10 11">
    <name type="scientific">Limnochorda pilosa</name>
    <dbReference type="NCBI Taxonomy" id="1555112"/>
    <lineage>
        <taxon>Bacteria</taxon>
        <taxon>Bacillati</taxon>
        <taxon>Bacillota</taxon>
        <taxon>Limnochordia</taxon>
        <taxon>Limnochordales</taxon>
        <taxon>Limnochordaceae</taxon>
        <taxon>Limnochorda</taxon>
    </lineage>
</organism>